<dbReference type="NCBIfam" id="TIGR01951">
    <property type="entry name" value="nusB"/>
    <property type="match status" value="1"/>
</dbReference>
<keyword evidence="3" id="KW-0694">RNA-binding</keyword>
<dbReference type="GO" id="GO:0003723">
    <property type="term" value="F:RNA binding"/>
    <property type="evidence" value="ECO:0007669"/>
    <property type="project" value="UniProtKB-KW"/>
</dbReference>
<dbReference type="PANTHER" id="PTHR11078">
    <property type="entry name" value="N UTILIZATION SUBSTANCE PROTEIN B-RELATED"/>
    <property type="match status" value="1"/>
</dbReference>
<keyword evidence="4" id="KW-0805">Transcription regulation</keyword>
<dbReference type="EMBL" id="CAFAAT010000118">
    <property type="protein sequence ID" value="CAB4810513.1"/>
    <property type="molecule type" value="Genomic_DNA"/>
</dbReference>
<sequence>MSARSKSRKGALDLLYEADIRNQSAVAIHDERKSGADVLIRDYTSLLLRGVTDNRRKIDELISTYAEGWDMDRMPAVDRNILRIGIFELLWCHDIPDSVAINESLELAKTLSTDESAGYVNGILGRISSIKEDIVIS</sequence>
<organism evidence="8">
    <name type="scientific">freshwater metagenome</name>
    <dbReference type="NCBI Taxonomy" id="449393"/>
    <lineage>
        <taxon>unclassified sequences</taxon>
        <taxon>metagenomes</taxon>
        <taxon>ecological metagenomes</taxon>
    </lineage>
</organism>
<protein>
    <submittedName>
        <fullName evidence="8">Unannotated protein</fullName>
    </submittedName>
</protein>
<gene>
    <name evidence="7" type="ORF">UFOPK1791_00099</name>
    <name evidence="8" type="ORF">UFOPK2312_00276</name>
    <name evidence="9" type="ORF">UFOPK2982_00122</name>
    <name evidence="10" type="ORF">UFOPK3083_00883</name>
    <name evidence="11" type="ORF">UFOPK4113_00250</name>
    <name evidence="12" type="ORF">UFOPK4355_00300</name>
</gene>
<dbReference type="EMBL" id="CAEZWY010000017">
    <property type="protein sequence ID" value="CAB4665713.1"/>
    <property type="molecule type" value="Genomic_DNA"/>
</dbReference>
<dbReference type="EMBL" id="CAEZUF010000003">
    <property type="protein sequence ID" value="CAB4584073.1"/>
    <property type="molecule type" value="Genomic_DNA"/>
</dbReference>
<dbReference type="HAMAP" id="MF_00073">
    <property type="entry name" value="NusB"/>
    <property type="match status" value="1"/>
</dbReference>
<dbReference type="PANTHER" id="PTHR11078:SF3">
    <property type="entry name" value="ANTITERMINATION NUSB DOMAIN-CONTAINING PROTEIN"/>
    <property type="match status" value="1"/>
</dbReference>
<evidence type="ECO:0000256" key="1">
    <source>
        <dbReference type="ARBA" id="ARBA00005952"/>
    </source>
</evidence>
<dbReference type="SUPFAM" id="SSF48013">
    <property type="entry name" value="NusB-like"/>
    <property type="match status" value="1"/>
</dbReference>
<name>A0A6J6LZG8_9ZZZZ</name>
<evidence type="ECO:0000313" key="11">
    <source>
        <dbReference type="EMBL" id="CAB5010193.1"/>
    </source>
</evidence>
<evidence type="ECO:0000256" key="3">
    <source>
        <dbReference type="ARBA" id="ARBA00022884"/>
    </source>
</evidence>
<evidence type="ECO:0000313" key="12">
    <source>
        <dbReference type="EMBL" id="CAB5060832.1"/>
    </source>
</evidence>
<comment type="similarity">
    <text evidence="1">Belongs to the NusB family.</text>
</comment>
<dbReference type="InterPro" id="IPR006027">
    <property type="entry name" value="NusB_RsmB_TIM44"/>
</dbReference>
<dbReference type="Gene3D" id="1.10.940.10">
    <property type="entry name" value="NusB-like"/>
    <property type="match status" value="1"/>
</dbReference>
<evidence type="ECO:0000256" key="5">
    <source>
        <dbReference type="ARBA" id="ARBA00023163"/>
    </source>
</evidence>
<dbReference type="Pfam" id="PF01029">
    <property type="entry name" value="NusB"/>
    <property type="match status" value="1"/>
</dbReference>
<dbReference type="GO" id="GO:0031564">
    <property type="term" value="P:transcription antitermination"/>
    <property type="evidence" value="ECO:0007669"/>
    <property type="project" value="UniProtKB-KW"/>
</dbReference>
<dbReference type="EMBL" id="CAFBPL010000015">
    <property type="protein sequence ID" value="CAB5010193.1"/>
    <property type="molecule type" value="Genomic_DNA"/>
</dbReference>
<keyword evidence="5" id="KW-0804">Transcription</keyword>
<evidence type="ECO:0000256" key="4">
    <source>
        <dbReference type="ARBA" id="ARBA00023015"/>
    </source>
</evidence>
<reference evidence="8" key="1">
    <citation type="submission" date="2020-05" db="EMBL/GenBank/DDBJ databases">
        <authorList>
            <person name="Chiriac C."/>
            <person name="Salcher M."/>
            <person name="Ghai R."/>
            <person name="Kavagutti S V."/>
        </authorList>
    </citation>
    <scope>NUCLEOTIDE SEQUENCE</scope>
</reference>
<dbReference type="GO" id="GO:0005829">
    <property type="term" value="C:cytosol"/>
    <property type="evidence" value="ECO:0007669"/>
    <property type="project" value="TreeGrafter"/>
</dbReference>
<evidence type="ECO:0000313" key="7">
    <source>
        <dbReference type="EMBL" id="CAB4584073.1"/>
    </source>
</evidence>
<evidence type="ECO:0000259" key="6">
    <source>
        <dbReference type="Pfam" id="PF01029"/>
    </source>
</evidence>
<keyword evidence="2" id="KW-0889">Transcription antitermination</keyword>
<dbReference type="EMBL" id="CAFAAE010000009">
    <property type="protein sequence ID" value="CAB4784115.1"/>
    <property type="molecule type" value="Genomic_DNA"/>
</dbReference>
<dbReference type="InterPro" id="IPR011605">
    <property type="entry name" value="NusB_fam"/>
</dbReference>
<dbReference type="AlphaFoldDB" id="A0A6J6LZG8"/>
<evidence type="ECO:0000256" key="2">
    <source>
        <dbReference type="ARBA" id="ARBA00022814"/>
    </source>
</evidence>
<evidence type="ECO:0000313" key="9">
    <source>
        <dbReference type="EMBL" id="CAB4784115.1"/>
    </source>
</evidence>
<dbReference type="EMBL" id="CAFBQT010000022">
    <property type="protein sequence ID" value="CAB5060832.1"/>
    <property type="molecule type" value="Genomic_DNA"/>
</dbReference>
<evidence type="ECO:0000313" key="8">
    <source>
        <dbReference type="EMBL" id="CAB4665713.1"/>
    </source>
</evidence>
<proteinExistence type="inferred from homology"/>
<feature type="domain" description="NusB/RsmB/TIM44" evidence="6">
    <location>
        <begin position="6"/>
        <end position="128"/>
    </location>
</feature>
<evidence type="ECO:0000313" key="10">
    <source>
        <dbReference type="EMBL" id="CAB4810513.1"/>
    </source>
</evidence>
<dbReference type="GO" id="GO:0006353">
    <property type="term" value="P:DNA-templated transcription termination"/>
    <property type="evidence" value="ECO:0007669"/>
    <property type="project" value="InterPro"/>
</dbReference>
<accession>A0A6J6LZG8</accession>
<dbReference type="InterPro" id="IPR035926">
    <property type="entry name" value="NusB-like_sf"/>
</dbReference>